<dbReference type="GO" id="GO:0006325">
    <property type="term" value="P:chromatin organization"/>
    <property type="evidence" value="ECO:0007669"/>
    <property type="project" value="InterPro"/>
</dbReference>
<sequence>MASFTALNIEPDDQSYDEIDNTREIQIEDALKLYTAALKLHAQGLPYYPEAAEAYKNLFQSEIFSYPEAVTEFTRLEEHPELEYVDSTIPTELDIGPAAVDGTPSTLPQILYLAHKNHGQFILDCVKARLRHSHGLMDDIGHRAALESQAKVSMDDFGRALVSDESDTELWRRAARIGAMLGSRRISRYCLEAAVEVDDDPTIAEVEPQSLEEGFAGEQLKSLLQLMSDELSLSHPIMGPFKKKTMPQFLKKHIDPYPFLPNPTSTMSRSIDFDEPLQILEGRAIINVPERSWTSIGHEICGAAQALPVVGVILALPPGEDQPFSPEPQHLESQQANDTVMAISPVAESFGNGTPTTNNSDERAGEVTSAATTKSSDAALPTRKRSQSAAGLRDTPEEDNSTHKRSRRIRNRESTAETPIDPTTQYAEQLKTFARADDDVFTFVGNMLQKLGVEDLGTREDLQVALAVDTATESNEIRNNTAVRDLRDIMKSWDDVKATVFETANAADILGASGGNANAGMSAFLEHSGSISQKVANKPPPFAEFGGISWFAQRVEKDWMPLQDVVFEWLRIVLATYLQRQWSAELKVAVVRMTSFLDADIYDRVRSELELSRSSGENSTQISELEEMVETIFELHLDVYSRITNADSMVGMDIRIMTKDRLDRWANFAAFVMRSRQHERDDELSLRYLWASVFYATVPGESSREHKVFLWTNLRDILNEAGKPPILLTNNAVIAEISTSAADREVSSLTTMEFFQNLFQPGRSDPLAIIQTLEPVLDPEATSQSAVMEIADSQDSEFSKNGENTPTILRDMWKFLDCGSTPLRLFLWQRLSEAYASIEYKTKVFSCSLKCIEILVAEFRSQDYLNCDDETRRQKMLVSFKALDHLLVPALTTALNEATTCFEIIDDRHVRSTCAALAQLSRILHAAAVFDDEMRVGSISLPQNGAYSAFGSFSNFANKLKEMQVRTWALQYAIVKEATAQNRDLFPTPDNDLADFLALVHYSLGLRKCCKASNKIFLKMMKQEMSRLKHIDKWEDYLGQVLFDLYGIKLGVGTFLLEDHGCPIESLDRRTVMNIAEQVISLANNMPMKDLMKHELKPTIEKMQTAVGQPKETPTMLHNSRNISEYLKTPIRPLDLYLAMRGESEIDSISVRTPESPLADKGWYYLLGMLALTKYRSTKRVSAGSQTDDLRFAAHFMKLQLQYTVDHWEAWYRLAQCYDLELEEEVLWSADKMNNDRPLLVRLQKCSIHCYIMALSTAMRCADGSFGTAEKLSEMYYDFGMRLYASSREPFSMEVFWVDEEKHMSGTEGMYKKMPFEEMSKYKLWRYASELFKRSLADRPDFWMNHFMLGKCQWKMVASAREEWSDKPPTNVPTMDMVLSAFVRAIETCPKPSKSSQEPILEPHYKLVSLVHKLVARGEMEFKDAAKILQDQPYGPRKGDPFVIESDEDWEIFILACFRQLRNADKPHWHHRMIARVANILYDEAKPDYVQACAARIEFRESIFTKAMSMQVWKPEVERPGRHFVYMRRYAIFMARLLFLINDKANMELLAKRVRKRAVDYYKFSDVWSECCTIYLRLIRKAANIPANVDEVFRGISQEGWDAYSQRIEDSIKDGSLSHPALDALRETIELKRLNNGLAKITPIDDMINDIWAVLYIQIVRDTPAIDVSALQQSQIDGEATARASGPMNLNHILTNTETNVSTSIPAVEPPRSRKLGINRKAVILRAEQSINRTAEAPRPVAGSRPRNAASSSVLPSNASPLIASAPRIEIPSTAPQQSTRREDSSAPGSVHDSADDESDLSDVPDMDDLDGSLIFPNLMRRNESGSGRHSPAPGNNG</sequence>
<comment type="subcellular location">
    <subcellularLocation>
        <location evidence="2">Nucleus</location>
    </subcellularLocation>
</comment>
<comment type="function">
    <text evidence="1">Has a role in a nucleosome assembly pathway that is required for the integrity of heterochromatin and proper chromosome segregation.</text>
</comment>
<dbReference type="KEGG" id="ssl:SS1G_01112"/>
<name>A0A1D9PUF3_SCLS1</name>
<keyword evidence="5" id="KW-0539">Nucleus</keyword>
<evidence type="ECO:0000256" key="5">
    <source>
        <dbReference type="ARBA" id="ARBA00023242"/>
    </source>
</evidence>
<evidence type="ECO:0000313" key="8">
    <source>
        <dbReference type="Proteomes" id="UP000177798"/>
    </source>
</evidence>
<dbReference type="RefSeq" id="XP_001596920.1">
    <property type="nucleotide sequence ID" value="XM_001596870.1"/>
</dbReference>
<feature type="compositionally biased region" description="Acidic residues" evidence="6">
    <location>
        <begin position="1795"/>
        <end position="1811"/>
    </location>
</feature>
<dbReference type="GO" id="GO:0005634">
    <property type="term" value="C:nucleus"/>
    <property type="evidence" value="ECO:0007669"/>
    <property type="project" value="UniProtKB-SubCell"/>
</dbReference>
<evidence type="ECO:0000256" key="1">
    <source>
        <dbReference type="ARBA" id="ARBA00002687"/>
    </source>
</evidence>
<proteinExistence type="inferred from homology"/>
<evidence type="ECO:0000256" key="2">
    <source>
        <dbReference type="ARBA" id="ARBA00004123"/>
    </source>
</evidence>
<protein>
    <recommendedName>
        <fullName evidence="4">Histone transcription regulator 3 homolog</fullName>
    </recommendedName>
</protein>
<evidence type="ECO:0000256" key="6">
    <source>
        <dbReference type="SAM" id="MobiDB-lite"/>
    </source>
</evidence>
<evidence type="ECO:0000256" key="3">
    <source>
        <dbReference type="ARBA" id="ARBA00007335"/>
    </source>
</evidence>
<feature type="region of interest" description="Disordered" evidence="6">
    <location>
        <begin position="347"/>
        <end position="423"/>
    </location>
</feature>
<gene>
    <name evidence="7" type="ORF">sscle_01g011310</name>
</gene>
<dbReference type="OMA" id="WETWYRL"/>
<feature type="region of interest" description="Disordered" evidence="6">
    <location>
        <begin position="1735"/>
        <end position="1838"/>
    </location>
</feature>
<organism evidence="7 8">
    <name type="scientific">Sclerotinia sclerotiorum (strain ATCC 18683 / 1980 / Ss-1)</name>
    <name type="common">White mold</name>
    <name type="synonym">Whetzelinia sclerotiorum</name>
    <dbReference type="NCBI Taxonomy" id="665079"/>
    <lineage>
        <taxon>Eukaryota</taxon>
        <taxon>Fungi</taxon>
        <taxon>Dikarya</taxon>
        <taxon>Ascomycota</taxon>
        <taxon>Pezizomycotina</taxon>
        <taxon>Leotiomycetes</taxon>
        <taxon>Helotiales</taxon>
        <taxon>Sclerotiniaceae</taxon>
        <taxon>Sclerotinia</taxon>
    </lineage>
</organism>
<feature type="compositionally biased region" description="Polar residues" evidence="6">
    <location>
        <begin position="1749"/>
        <end position="1760"/>
    </location>
</feature>
<comment type="similarity">
    <text evidence="3">Belongs to the HIR3 family.</text>
</comment>
<dbReference type="PANTHER" id="PTHR15502:SF7">
    <property type="entry name" value="CALCINEURIN-BINDING PROTEIN CABIN-1"/>
    <property type="match status" value="1"/>
</dbReference>
<reference evidence="8" key="1">
    <citation type="journal article" date="2017" name="Genome Biol. Evol.">
        <title>The complete genome sequence of the phytopathogenic fungus Sclerotinia sclerotiorum reveals insights into the genome architecture of broad host range pathogens.</title>
        <authorList>
            <person name="Derbyshire M."/>
            <person name="Denton-Giles M."/>
            <person name="Hegedus D."/>
            <person name="Seifbarghy S."/>
            <person name="Rollins J."/>
            <person name="van Kan J."/>
            <person name="Seidl M.F."/>
            <person name="Faino L."/>
            <person name="Mbengue M."/>
            <person name="Navaud O."/>
            <person name="Raffaele S."/>
            <person name="Hammond-Kosack K."/>
            <person name="Heard S."/>
            <person name="Oliver R."/>
        </authorList>
    </citation>
    <scope>NUCLEOTIDE SEQUENCE [LARGE SCALE GENOMIC DNA]</scope>
    <source>
        <strain evidence="8">ATCC 18683 / 1980 / Ss-1</strain>
    </source>
</reference>
<evidence type="ECO:0000256" key="4">
    <source>
        <dbReference type="ARBA" id="ARBA00014848"/>
    </source>
</evidence>
<dbReference type="PANTHER" id="PTHR15502">
    <property type="entry name" value="CALCINEURIN-BINDING PROTEIN CABIN 1-RELATED"/>
    <property type="match status" value="1"/>
</dbReference>
<accession>A0A1D9PUF3</accession>
<dbReference type="OrthoDB" id="77564at2759"/>
<dbReference type="InterPro" id="IPR033053">
    <property type="entry name" value="Hir3/CABIN1"/>
</dbReference>
<dbReference type="Proteomes" id="UP000177798">
    <property type="component" value="Chromosome 1"/>
</dbReference>
<dbReference type="EMBL" id="CP017814">
    <property type="protein sequence ID" value="APA06361.1"/>
    <property type="molecule type" value="Genomic_DNA"/>
</dbReference>
<evidence type="ECO:0000313" key="7">
    <source>
        <dbReference type="EMBL" id="APA06361.1"/>
    </source>
</evidence>
<dbReference type="VEuPathDB" id="FungiDB:sscle_01g011310"/>
<feature type="compositionally biased region" description="Low complexity" evidence="6">
    <location>
        <begin position="368"/>
        <end position="379"/>
    </location>
</feature>